<evidence type="ECO:0000256" key="3">
    <source>
        <dbReference type="ARBA" id="ARBA00023136"/>
    </source>
</evidence>
<feature type="transmembrane region" description="Helical" evidence="4">
    <location>
        <begin position="221"/>
        <end position="243"/>
    </location>
</feature>
<dbReference type="Pfam" id="PF07690">
    <property type="entry name" value="MFS_1"/>
    <property type="match status" value="1"/>
</dbReference>
<evidence type="ECO:0000259" key="5">
    <source>
        <dbReference type="PROSITE" id="PS50850"/>
    </source>
</evidence>
<evidence type="ECO:0000256" key="4">
    <source>
        <dbReference type="SAM" id="Phobius"/>
    </source>
</evidence>
<dbReference type="GO" id="GO:0022857">
    <property type="term" value="F:transmembrane transporter activity"/>
    <property type="evidence" value="ECO:0007669"/>
    <property type="project" value="InterPro"/>
</dbReference>
<dbReference type="Proteomes" id="UP001161160">
    <property type="component" value="Unassembled WGS sequence"/>
</dbReference>
<dbReference type="InterPro" id="IPR050327">
    <property type="entry name" value="Proton-linked_MCT"/>
</dbReference>
<keyword evidence="1 4" id="KW-0812">Transmembrane</keyword>
<feature type="transmembrane region" description="Helical" evidence="4">
    <location>
        <begin position="105"/>
        <end position="127"/>
    </location>
</feature>
<dbReference type="AlphaFoldDB" id="A0AA43S5D4"/>
<organism evidence="6 7">
    <name type="scientific">Polynucleobacter sphagniphilus</name>
    <dbReference type="NCBI Taxonomy" id="1743169"/>
    <lineage>
        <taxon>Bacteria</taxon>
        <taxon>Pseudomonadati</taxon>
        <taxon>Pseudomonadota</taxon>
        <taxon>Betaproteobacteria</taxon>
        <taxon>Burkholderiales</taxon>
        <taxon>Burkholderiaceae</taxon>
        <taxon>Polynucleobacter</taxon>
    </lineage>
</organism>
<feature type="transmembrane region" description="Helical" evidence="4">
    <location>
        <begin position="316"/>
        <end position="337"/>
    </location>
</feature>
<evidence type="ECO:0000256" key="1">
    <source>
        <dbReference type="ARBA" id="ARBA00022692"/>
    </source>
</evidence>
<protein>
    <submittedName>
        <fullName evidence="6">MFS family permease</fullName>
    </submittedName>
</protein>
<keyword evidence="7" id="KW-1185">Reference proteome</keyword>
<gene>
    <name evidence="6" type="ORF">M2127_000956</name>
</gene>
<feature type="transmembrane region" description="Helical" evidence="4">
    <location>
        <begin position="349"/>
        <end position="368"/>
    </location>
</feature>
<dbReference type="CDD" id="cd17355">
    <property type="entry name" value="MFS_YcxA_like"/>
    <property type="match status" value="1"/>
</dbReference>
<dbReference type="RefSeq" id="WP_280756663.1">
    <property type="nucleotide sequence ID" value="NZ_JARXXW010000006.1"/>
</dbReference>
<keyword evidence="3 4" id="KW-0472">Membrane</keyword>
<feature type="transmembrane region" description="Helical" evidence="4">
    <location>
        <begin position="169"/>
        <end position="190"/>
    </location>
</feature>
<feature type="transmembrane region" description="Helical" evidence="4">
    <location>
        <begin position="380"/>
        <end position="399"/>
    </location>
</feature>
<dbReference type="InterPro" id="IPR036259">
    <property type="entry name" value="MFS_trans_sf"/>
</dbReference>
<dbReference type="SUPFAM" id="SSF103473">
    <property type="entry name" value="MFS general substrate transporter"/>
    <property type="match status" value="1"/>
</dbReference>
<feature type="transmembrane region" description="Helical" evidence="4">
    <location>
        <begin position="45"/>
        <end position="65"/>
    </location>
</feature>
<comment type="caution">
    <text evidence="6">The sequence shown here is derived from an EMBL/GenBank/DDBJ whole genome shotgun (WGS) entry which is preliminary data.</text>
</comment>
<feature type="transmembrane region" description="Helical" evidence="4">
    <location>
        <begin position="12"/>
        <end position="33"/>
    </location>
</feature>
<dbReference type="Gene3D" id="1.20.1250.20">
    <property type="entry name" value="MFS general substrate transporter like domains"/>
    <property type="match status" value="1"/>
</dbReference>
<feature type="transmembrane region" description="Helical" evidence="4">
    <location>
        <begin position="77"/>
        <end position="99"/>
    </location>
</feature>
<keyword evidence="2 4" id="KW-1133">Transmembrane helix</keyword>
<reference evidence="6" key="1">
    <citation type="submission" date="2023-04" db="EMBL/GenBank/DDBJ databases">
        <title>Genome Encyclopedia of Bacteria and Archaea VI: Functional Genomics of Type Strains.</title>
        <authorList>
            <person name="Whitman W."/>
        </authorList>
    </citation>
    <scope>NUCLEOTIDE SEQUENCE</scope>
    <source>
        <strain evidence="6">Enz.4-51</strain>
    </source>
</reference>
<feature type="transmembrane region" description="Helical" evidence="4">
    <location>
        <begin position="263"/>
        <end position="282"/>
    </location>
</feature>
<dbReference type="PANTHER" id="PTHR11360">
    <property type="entry name" value="MONOCARBOXYLATE TRANSPORTER"/>
    <property type="match status" value="1"/>
</dbReference>
<feature type="transmembrane region" description="Helical" evidence="4">
    <location>
        <begin position="139"/>
        <end position="157"/>
    </location>
</feature>
<feature type="domain" description="Major facilitator superfamily (MFS) profile" evidence="5">
    <location>
        <begin position="12"/>
        <end position="404"/>
    </location>
</feature>
<dbReference type="InterPro" id="IPR011701">
    <property type="entry name" value="MFS"/>
</dbReference>
<evidence type="ECO:0000256" key="2">
    <source>
        <dbReference type="ARBA" id="ARBA00022989"/>
    </source>
</evidence>
<evidence type="ECO:0000313" key="6">
    <source>
        <dbReference type="EMBL" id="MDH6503663.1"/>
    </source>
</evidence>
<dbReference type="EMBL" id="JARXYA010000004">
    <property type="protein sequence ID" value="MDH6503663.1"/>
    <property type="molecule type" value="Genomic_DNA"/>
</dbReference>
<sequence length="413" mass="44329">MNTSTQSNRLSLAQVLIFGGLMVTLSMGIRHGFGLFNLPITMANGWGRETFALTIALQNLIWGAFQPITGALADRYGALKIMVMGGILYALGLAGMALSTDVLNFTVAGGLFIGLAQTATTYSVVYGVLGRNVSAQKRVWAMGITAAAGSFGQFLMIPTEQGLISSFGAQNALMLLALMASMMIPVAFMLREKEFTHVHHAEDQTIAEALKEALKNSSFQLLAFGYFVCGFQVVFIAVHLAPYLKDLSSIYPSVGAPSVATSALALIGLFNIFGTYGAGILGQRIPKRYLLAGIYLSRSIVIIAFISLPLSPMTTYVFASLMGFLWLATIPLTNGIVAQIFGVKHLSMLSGLVFFSHQMGSFCGAYFGGYLFDKTGSYTIVWQISIALGVIGFLVNIPIKERAVTRMHKTAVA</sequence>
<proteinExistence type="predicted"/>
<feature type="transmembrane region" description="Helical" evidence="4">
    <location>
        <begin position="289"/>
        <end position="310"/>
    </location>
</feature>
<name>A0AA43S5D4_9BURK</name>
<dbReference type="InterPro" id="IPR020846">
    <property type="entry name" value="MFS_dom"/>
</dbReference>
<dbReference type="PROSITE" id="PS50850">
    <property type="entry name" value="MFS"/>
    <property type="match status" value="1"/>
</dbReference>
<dbReference type="PANTHER" id="PTHR11360:SF284">
    <property type="entry name" value="EG:103B4.3 PROTEIN-RELATED"/>
    <property type="match status" value="1"/>
</dbReference>
<accession>A0AA43S5D4</accession>
<evidence type="ECO:0000313" key="7">
    <source>
        <dbReference type="Proteomes" id="UP001161160"/>
    </source>
</evidence>